<organism evidence="2">
    <name type="scientific">marine sediment metagenome</name>
    <dbReference type="NCBI Taxonomy" id="412755"/>
    <lineage>
        <taxon>unclassified sequences</taxon>
        <taxon>metagenomes</taxon>
        <taxon>ecological metagenomes</taxon>
    </lineage>
</organism>
<comment type="caution">
    <text evidence="2">The sequence shown here is derived from an EMBL/GenBank/DDBJ whole genome shotgun (WGS) entry which is preliminary data.</text>
</comment>
<accession>A0A0F9E8V1</accession>
<evidence type="ECO:0000259" key="1">
    <source>
        <dbReference type="Pfam" id="PF00685"/>
    </source>
</evidence>
<dbReference type="Pfam" id="PF00685">
    <property type="entry name" value="Sulfotransfer_1"/>
    <property type="match status" value="1"/>
</dbReference>
<reference evidence="2" key="1">
    <citation type="journal article" date="2015" name="Nature">
        <title>Complex archaea that bridge the gap between prokaryotes and eukaryotes.</title>
        <authorList>
            <person name="Spang A."/>
            <person name="Saw J.H."/>
            <person name="Jorgensen S.L."/>
            <person name="Zaremba-Niedzwiedzka K."/>
            <person name="Martijn J."/>
            <person name="Lind A.E."/>
            <person name="van Eijk R."/>
            <person name="Schleper C."/>
            <person name="Guy L."/>
            <person name="Ettema T.J."/>
        </authorList>
    </citation>
    <scope>NUCLEOTIDE SEQUENCE</scope>
</reference>
<proteinExistence type="predicted"/>
<feature type="domain" description="Sulfotransferase" evidence="1">
    <location>
        <begin position="29"/>
        <end position="172"/>
    </location>
</feature>
<sequence length="189" mass="22696">IKRAHPIIKKAGYRDFLYGHGYNWFFPTSAKKVLFLYRNPLDFLISWYYFKHKNRLGDKALYTHPREVIDYALPHYMGMYNAMRGIPKISYEDLKRHTRTTFAFALGMLSVPIDHNKIDKAIEFSTLERVRKEEAKDDFPFPKLNITSRYRSGEIGEWKEYFNKTDKEYIEWVLNKNGIYLKEFQVSKE</sequence>
<name>A0A0F9E8V1_9ZZZZ</name>
<dbReference type="Gene3D" id="3.40.50.300">
    <property type="entry name" value="P-loop containing nucleotide triphosphate hydrolases"/>
    <property type="match status" value="1"/>
</dbReference>
<dbReference type="AlphaFoldDB" id="A0A0F9E8V1"/>
<dbReference type="GO" id="GO:0008146">
    <property type="term" value="F:sulfotransferase activity"/>
    <property type="evidence" value="ECO:0007669"/>
    <property type="project" value="InterPro"/>
</dbReference>
<dbReference type="InterPro" id="IPR027417">
    <property type="entry name" value="P-loop_NTPase"/>
</dbReference>
<gene>
    <name evidence="2" type="ORF">LCGC14_2182800</name>
</gene>
<evidence type="ECO:0000313" key="2">
    <source>
        <dbReference type="EMBL" id="KKL62681.1"/>
    </source>
</evidence>
<dbReference type="SUPFAM" id="SSF52540">
    <property type="entry name" value="P-loop containing nucleoside triphosphate hydrolases"/>
    <property type="match status" value="1"/>
</dbReference>
<feature type="non-terminal residue" evidence="2">
    <location>
        <position position="1"/>
    </location>
</feature>
<protein>
    <recommendedName>
        <fullName evidence="1">Sulfotransferase domain-containing protein</fullName>
    </recommendedName>
</protein>
<dbReference type="EMBL" id="LAZR01028415">
    <property type="protein sequence ID" value="KKL62681.1"/>
    <property type="molecule type" value="Genomic_DNA"/>
</dbReference>
<dbReference type="InterPro" id="IPR000863">
    <property type="entry name" value="Sulfotransferase_dom"/>
</dbReference>